<evidence type="ECO:0000256" key="10">
    <source>
        <dbReference type="ARBA" id="ARBA00022840"/>
    </source>
</evidence>
<keyword evidence="8 14" id="KW-0547">Nucleotide-binding</keyword>
<dbReference type="InterPro" id="IPR003594">
    <property type="entry name" value="HATPase_dom"/>
</dbReference>
<evidence type="ECO:0000256" key="12">
    <source>
        <dbReference type="ARBA" id="ARBA00023012"/>
    </source>
</evidence>
<evidence type="ECO:0000256" key="5">
    <source>
        <dbReference type="ARBA" id="ARBA00022553"/>
    </source>
</evidence>
<keyword evidence="7 14" id="KW-0812">Transmembrane</keyword>
<comment type="function">
    <text evidence="14">Member of a two-component regulatory system.</text>
</comment>
<feature type="domain" description="HAMP" evidence="16">
    <location>
        <begin position="198"/>
        <end position="251"/>
    </location>
</feature>
<dbReference type="PROSITE" id="PS50109">
    <property type="entry name" value="HIS_KIN"/>
    <property type="match status" value="1"/>
</dbReference>
<proteinExistence type="predicted"/>
<dbReference type="SMART" id="SM00387">
    <property type="entry name" value="HATPase_c"/>
    <property type="match status" value="1"/>
</dbReference>
<dbReference type="GO" id="GO:0000155">
    <property type="term" value="F:phosphorelay sensor kinase activity"/>
    <property type="evidence" value="ECO:0007669"/>
    <property type="project" value="InterPro"/>
</dbReference>
<dbReference type="PANTHER" id="PTHR45436:SF3">
    <property type="entry name" value="SENSOR HISTIDINE KINASE HPRS"/>
    <property type="match status" value="1"/>
</dbReference>
<evidence type="ECO:0000259" key="15">
    <source>
        <dbReference type="PROSITE" id="PS50109"/>
    </source>
</evidence>
<dbReference type="Gene3D" id="1.10.287.130">
    <property type="match status" value="1"/>
</dbReference>
<accession>A0AB39VUH7</accession>
<organism evidence="17">
    <name type="scientific">Rouxiella sp. WC2420</name>
    <dbReference type="NCBI Taxonomy" id="3234145"/>
    <lineage>
        <taxon>Bacteria</taxon>
        <taxon>Pseudomonadati</taxon>
        <taxon>Pseudomonadota</taxon>
        <taxon>Gammaproteobacteria</taxon>
        <taxon>Enterobacterales</taxon>
        <taxon>Yersiniaceae</taxon>
        <taxon>Rouxiella</taxon>
    </lineage>
</organism>
<keyword evidence="9 14" id="KW-0418">Kinase</keyword>
<sequence>MRPRWCPLNVRRISLTTRLSLIFALLSFVVIALVGFTLYNTLEKQISIRDDGALLTRVQQIRTLLRDEDVINLIHDKPQLFANMLGNHEALLVVRFPGQPPLIEVNPGHSPIPNVPPVPANEDLTLAAVQHSMSRDDTPFISVAASAQTSDAPHQLEIISGRLMTERTRILEVYREQIILLAAAAAVLTALMSYWIARRGLSPLQRLAGQTASIGIRNLSVRIDNTQAPRELLSLIDSFNQMLDRLEISFTQLSQVSADMAHDLRTPIGNLLGQTEVALSQRRTGQYYEKLLGSNFEELMRLSKMTDNMLFLARAENADHAIERTQLKLSEEFERVSEYFEGPADERDVRLTVKAEGEVWADANLLRRALANLLANAVRYADSGSEIAILAEQEPTGTRIHVTNLGPTIDPEHLNRLFDRFYRADVSRNTSAHASGLGLSIVRSIMGLHQGNWQVTSNERVTRFTLFFPDKQAGK</sequence>
<dbReference type="InterPro" id="IPR036890">
    <property type="entry name" value="HATPase_C_sf"/>
</dbReference>
<dbReference type="AlphaFoldDB" id="A0AB39VUH7"/>
<dbReference type="SMART" id="SM00388">
    <property type="entry name" value="HisKA"/>
    <property type="match status" value="1"/>
</dbReference>
<evidence type="ECO:0000313" key="17">
    <source>
        <dbReference type="EMBL" id="XDU73540.1"/>
    </source>
</evidence>
<reference evidence="17" key="1">
    <citation type="submission" date="2024-07" db="EMBL/GenBank/DDBJ databases">
        <authorList>
            <person name="Biller S.J."/>
        </authorList>
    </citation>
    <scope>NUCLEOTIDE SEQUENCE</scope>
    <source>
        <strain evidence="17">WC2420</strain>
    </source>
</reference>
<dbReference type="Gene3D" id="6.10.340.10">
    <property type="match status" value="1"/>
</dbReference>
<dbReference type="InterPro" id="IPR003661">
    <property type="entry name" value="HisK_dim/P_dom"/>
</dbReference>
<dbReference type="Pfam" id="PF02518">
    <property type="entry name" value="HATPase_c"/>
    <property type="match status" value="1"/>
</dbReference>
<dbReference type="SUPFAM" id="SSF47384">
    <property type="entry name" value="Homodimeric domain of signal transducing histidine kinase"/>
    <property type="match status" value="1"/>
</dbReference>
<protein>
    <recommendedName>
        <fullName evidence="14">Sensor protein</fullName>
        <ecNumber evidence="14">2.7.13.3</ecNumber>
    </recommendedName>
</protein>
<evidence type="ECO:0000256" key="11">
    <source>
        <dbReference type="ARBA" id="ARBA00022989"/>
    </source>
</evidence>
<evidence type="ECO:0000256" key="4">
    <source>
        <dbReference type="ARBA" id="ARBA00022519"/>
    </source>
</evidence>
<keyword evidence="10 14" id="KW-0067">ATP-binding</keyword>
<dbReference type="InterPro" id="IPR005467">
    <property type="entry name" value="His_kinase_dom"/>
</dbReference>
<dbReference type="InterPro" id="IPR003660">
    <property type="entry name" value="HAMP_dom"/>
</dbReference>
<evidence type="ECO:0000256" key="8">
    <source>
        <dbReference type="ARBA" id="ARBA00022741"/>
    </source>
</evidence>
<evidence type="ECO:0000256" key="3">
    <source>
        <dbReference type="ARBA" id="ARBA00022475"/>
    </source>
</evidence>
<dbReference type="GO" id="GO:0005886">
    <property type="term" value="C:plasma membrane"/>
    <property type="evidence" value="ECO:0007669"/>
    <property type="project" value="UniProtKB-SubCell"/>
</dbReference>
<keyword evidence="11 14" id="KW-1133">Transmembrane helix</keyword>
<dbReference type="PANTHER" id="PTHR45436">
    <property type="entry name" value="SENSOR HISTIDINE KINASE YKOH"/>
    <property type="match status" value="1"/>
</dbReference>
<evidence type="ECO:0000256" key="2">
    <source>
        <dbReference type="ARBA" id="ARBA00004533"/>
    </source>
</evidence>
<keyword evidence="6 14" id="KW-0808">Transferase</keyword>
<dbReference type="NCBIfam" id="TIGR01386">
    <property type="entry name" value="cztS_silS_copS"/>
    <property type="match status" value="1"/>
</dbReference>
<dbReference type="PRINTS" id="PR00344">
    <property type="entry name" value="BCTRLSENSOR"/>
</dbReference>
<keyword evidence="12 14" id="KW-0902">Two-component regulatory system</keyword>
<evidence type="ECO:0000256" key="6">
    <source>
        <dbReference type="ARBA" id="ARBA00022679"/>
    </source>
</evidence>
<gene>
    <name evidence="17" type="ORF">AB3G37_05410</name>
</gene>
<evidence type="ECO:0000256" key="1">
    <source>
        <dbReference type="ARBA" id="ARBA00000085"/>
    </source>
</evidence>
<dbReference type="Pfam" id="PF00672">
    <property type="entry name" value="HAMP"/>
    <property type="match status" value="1"/>
</dbReference>
<evidence type="ECO:0000256" key="13">
    <source>
        <dbReference type="ARBA" id="ARBA00023136"/>
    </source>
</evidence>
<dbReference type="InterPro" id="IPR004358">
    <property type="entry name" value="Sig_transdc_His_kin-like_C"/>
</dbReference>
<dbReference type="GO" id="GO:0005524">
    <property type="term" value="F:ATP binding"/>
    <property type="evidence" value="ECO:0007669"/>
    <property type="project" value="UniProtKB-KW"/>
</dbReference>
<feature type="transmembrane region" description="Helical" evidence="14">
    <location>
        <begin position="20"/>
        <end position="39"/>
    </location>
</feature>
<evidence type="ECO:0000256" key="9">
    <source>
        <dbReference type="ARBA" id="ARBA00022777"/>
    </source>
</evidence>
<dbReference type="Pfam" id="PF00512">
    <property type="entry name" value="HisKA"/>
    <property type="match status" value="1"/>
</dbReference>
<keyword evidence="5" id="KW-0597">Phosphoprotein</keyword>
<comment type="catalytic activity">
    <reaction evidence="1 14">
        <text>ATP + protein L-histidine = ADP + protein N-phospho-L-histidine.</text>
        <dbReference type="EC" id="2.7.13.3"/>
    </reaction>
</comment>
<dbReference type="SUPFAM" id="SSF55874">
    <property type="entry name" value="ATPase domain of HSP90 chaperone/DNA topoisomerase II/histidine kinase"/>
    <property type="match status" value="1"/>
</dbReference>
<evidence type="ECO:0000256" key="14">
    <source>
        <dbReference type="RuleBase" id="RU364088"/>
    </source>
</evidence>
<keyword evidence="4 14" id="KW-0997">Cell inner membrane</keyword>
<dbReference type="EC" id="2.7.13.3" evidence="14"/>
<dbReference type="PROSITE" id="PS50885">
    <property type="entry name" value="HAMP"/>
    <property type="match status" value="1"/>
</dbReference>
<dbReference type="SMART" id="SM00304">
    <property type="entry name" value="HAMP"/>
    <property type="match status" value="1"/>
</dbReference>
<evidence type="ECO:0000259" key="16">
    <source>
        <dbReference type="PROSITE" id="PS50885"/>
    </source>
</evidence>
<dbReference type="CDD" id="cd06225">
    <property type="entry name" value="HAMP"/>
    <property type="match status" value="1"/>
</dbReference>
<feature type="domain" description="Histidine kinase" evidence="15">
    <location>
        <begin position="259"/>
        <end position="472"/>
    </location>
</feature>
<dbReference type="RefSeq" id="WP_369789948.1">
    <property type="nucleotide sequence ID" value="NZ_CP165628.1"/>
</dbReference>
<dbReference type="Gene3D" id="3.30.565.10">
    <property type="entry name" value="Histidine kinase-like ATPase, C-terminal domain"/>
    <property type="match status" value="1"/>
</dbReference>
<dbReference type="InterPro" id="IPR036097">
    <property type="entry name" value="HisK_dim/P_sf"/>
</dbReference>
<dbReference type="CDD" id="cd00082">
    <property type="entry name" value="HisKA"/>
    <property type="match status" value="1"/>
</dbReference>
<feature type="transmembrane region" description="Helical" evidence="14">
    <location>
        <begin position="178"/>
        <end position="197"/>
    </location>
</feature>
<dbReference type="InterPro" id="IPR050428">
    <property type="entry name" value="TCS_sensor_his_kinase"/>
</dbReference>
<keyword evidence="13 14" id="KW-0472">Membrane</keyword>
<dbReference type="EMBL" id="CP165628">
    <property type="protein sequence ID" value="XDU73540.1"/>
    <property type="molecule type" value="Genomic_DNA"/>
</dbReference>
<evidence type="ECO:0000256" key="7">
    <source>
        <dbReference type="ARBA" id="ARBA00022692"/>
    </source>
</evidence>
<name>A0AB39VUH7_9GAMM</name>
<dbReference type="InterPro" id="IPR006290">
    <property type="entry name" value="CztS_silS_copS"/>
</dbReference>
<keyword evidence="3 14" id="KW-1003">Cell membrane</keyword>
<comment type="subcellular location">
    <subcellularLocation>
        <location evidence="2 14">Cell inner membrane</location>
    </subcellularLocation>
</comment>